<keyword evidence="12" id="KW-1185">Reference proteome</keyword>
<dbReference type="GO" id="GO:0000467">
    <property type="term" value="P:exonucleolytic trimming to generate mature 3'-end of 5.8S rRNA from tricistronic rRNA transcript (SSU-rRNA, 5.8S rRNA, LSU-rRNA)"/>
    <property type="evidence" value="ECO:0007669"/>
    <property type="project" value="TreeGrafter"/>
</dbReference>
<dbReference type="GO" id="GO:0035925">
    <property type="term" value="F:mRNA 3'-UTR AU-rich region binding"/>
    <property type="evidence" value="ECO:0007669"/>
    <property type="project" value="TreeGrafter"/>
</dbReference>
<dbReference type="Proteomes" id="UP000658997">
    <property type="component" value="Unassembled WGS sequence"/>
</dbReference>
<evidence type="ECO:0000256" key="3">
    <source>
        <dbReference type="ARBA" id="ARBA00006678"/>
    </source>
</evidence>
<dbReference type="Gene3D" id="3.30.230.70">
    <property type="entry name" value="GHMP Kinase, N-terminal domain"/>
    <property type="match status" value="1"/>
</dbReference>
<keyword evidence="4" id="KW-0963">Cytoplasm</keyword>
<evidence type="ECO:0000259" key="8">
    <source>
        <dbReference type="Pfam" id="PF01138"/>
    </source>
</evidence>
<keyword evidence="9" id="KW-0540">Nuclease</keyword>
<evidence type="ECO:0000256" key="7">
    <source>
        <dbReference type="SAM" id="MobiDB-lite"/>
    </source>
</evidence>
<dbReference type="InterPro" id="IPR050590">
    <property type="entry name" value="Exosome_comp_Rrp42_subfam"/>
</dbReference>
<feature type="region of interest" description="Disordered" evidence="7">
    <location>
        <begin position="354"/>
        <end position="384"/>
    </location>
</feature>
<evidence type="ECO:0000256" key="4">
    <source>
        <dbReference type="ARBA" id="ARBA00022490"/>
    </source>
</evidence>
<dbReference type="Pfam" id="PF01138">
    <property type="entry name" value="RNase_PH"/>
    <property type="match status" value="1"/>
</dbReference>
<evidence type="ECO:0000313" key="11">
    <source>
        <dbReference type="Proteomes" id="UP000179920"/>
    </source>
</evidence>
<feature type="compositionally biased region" description="Acidic residues" evidence="7">
    <location>
        <begin position="73"/>
        <end position="92"/>
    </location>
</feature>
<dbReference type="SUPFAM" id="SSF55666">
    <property type="entry name" value="Ribonuclease PH domain 2-like"/>
    <property type="match status" value="1"/>
</dbReference>
<dbReference type="EMBL" id="LT558118">
    <property type="protein sequence ID" value="SAM68951.1"/>
    <property type="molecule type" value="Genomic_DNA"/>
</dbReference>
<comment type="subcellular location">
    <subcellularLocation>
        <location evidence="1">Cytoplasm</location>
    </subcellularLocation>
    <subcellularLocation>
        <location evidence="2">Nucleus</location>
        <location evidence="2">Nucleolus</location>
    </subcellularLocation>
</comment>
<dbReference type="InterPro" id="IPR027408">
    <property type="entry name" value="PNPase/RNase_PH_dom_sf"/>
</dbReference>
<dbReference type="InterPro" id="IPR036345">
    <property type="entry name" value="ExoRNase_PH_dom2_sf"/>
</dbReference>
<gene>
    <name evidence="10" type="ORF">UBRO2_01708</name>
    <name evidence="9" type="ORF">UBRO_00721</name>
</gene>
<dbReference type="GO" id="GO:0071038">
    <property type="term" value="P:TRAMP-dependent tRNA surveillance pathway"/>
    <property type="evidence" value="ECO:0007669"/>
    <property type="project" value="TreeGrafter"/>
</dbReference>
<dbReference type="Proteomes" id="UP000179920">
    <property type="component" value="Chromosome II"/>
</dbReference>
<evidence type="ECO:0000313" key="12">
    <source>
        <dbReference type="Proteomes" id="UP000658997"/>
    </source>
</evidence>
<feature type="region of interest" description="Disordered" evidence="7">
    <location>
        <begin position="71"/>
        <end position="96"/>
    </location>
</feature>
<dbReference type="GO" id="GO:0034473">
    <property type="term" value="P:U1 snRNA 3'-end processing"/>
    <property type="evidence" value="ECO:0007669"/>
    <property type="project" value="TreeGrafter"/>
</dbReference>
<name>A0A1K0H691_9BASI</name>
<evidence type="ECO:0000256" key="1">
    <source>
        <dbReference type="ARBA" id="ARBA00004496"/>
    </source>
</evidence>
<reference evidence="10" key="3">
    <citation type="submission" date="2018-08" db="EMBL/GenBank/DDBJ databases">
        <authorList>
            <person name="Guldener U."/>
        </authorList>
    </citation>
    <scope>NUCLEOTIDE SEQUENCE</scope>
    <source>
        <strain evidence="10">UB2</strain>
    </source>
</reference>
<organism evidence="9 11">
    <name type="scientific">Ustilago bromivora</name>
    <dbReference type="NCBI Taxonomy" id="307758"/>
    <lineage>
        <taxon>Eukaryota</taxon>
        <taxon>Fungi</taxon>
        <taxon>Dikarya</taxon>
        <taxon>Basidiomycota</taxon>
        <taxon>Ustilaginomycotina</taxon>
        <taxon>Ustilaginomycetes</taxon>
        <taxon>Ustilaginales</taxon>
        <taxon>Ustilaginaceae</taxon>
        <taxon>Ustilago</taxon>
    </lineage>
</organism>
<dbReference type="GO" id="GO:0004527">
    <property type="term" value="F:exonuclease activity"/>
    <property type="evidence" value="ECO:0007669"/>
    <property type="project" value="UniProtKB-KW"/>
</dbReference>
<dbReference type="GO" id="GO:0071028">
    <property type="term" value="P:nuclear mRNA surveillance"/>
    <property type="evidence" value="ECO:0007669"/>
    <property type="project" value="TreeGrafter"/>
</dbReference>
<dbReference type="GO" id="GO:0005730">
    <property type="term" value="C:nucleolus"/>
    <property type="evidence" value="ECO:0007669"/>
    <property type="project" value="UniProtKB-SubCell"/>
</dbReference>
<dbReference type="PANTHER" id="PTHR11097">
    <property type="entry name" value="EXOSOME COMPLEX EXONUCLEASE RIBOSOMAL RNA PROCESSING PROTEIN"/>
    <property type="match status" value="1"/>
</dbReference>
<keyword evidence="5" id="KW-0271">Exosome</keyword>
<feature type="compositionally biased region" description="Acidic residues" evidence="7">
    <location>
        <begin position="357"/>
        <end position="368"/>
    </location>
</feature>
<dbReference type="GO" id="GO:0000176">
    <property type="term" value="C:nuclear exosome (RNase complex)"/>
    <property type="evidence" value="ECO:0007669"/>
    <property type="project" value="TreeGrafter"/>
</dbReference>
<dbReference type="GO" id="GO:0034475">
    <property type="term" value="P:U4 snRNA 3'-end processing"/>
    <property type="evidence" value="ECO:0007669"/>
    <property type="project" value="TreeGrafter"/>
</dbReference>
<evidence type="ECO:0000256" key="5">
    <source>
        <dbReference type="ARBA" id="ARBA00022835"/>
    </source>
</evidence>
<reference evidence="9" key="1">
    <citation type="submission" date="2016-04" db="EMBL/GenBank/DDBJ databases">
        <authorList>
            <person name="Evans L.H."/>
            <person name="Alamgir A."/>
            <person name="Owens N."/>
            <person name="Weber N.D."/>
            <person name="Virtaneva K."/>
            <person name="Barbian K."/>
            <person name="Babar A."/>
            <person name="Rosenke K."/>
        </authorList>
    </citation>
    <scope>NUCLEOTIDE SEQUENCE</scope>
    <source>
        <strain evidence="9">UB2112</strain>
    </source>
</reference>
<feature type="domain" description="Exoribonuclease phosphorolytic" evidence="8">
    <location>
        <begin position="34"/>
        <end position="191"/>
    </location>
</feature>
<dbReference type="InterPro" id="IPR020568">
    <property type="entry name" value="Ribosomal_Su5_D2-typ_SF"/>
</dbReference>
<evidence type="ECO:0000313" key="9">
    <source>
        <dbReference type="EMBL" id="SAM68951.1"/>
    </source>
</evidence>
<evidence type="ECO:0000313" key="10">
    <source>
        <dbReference type="EMBL" id="SYW77085.1"/>
    </source>
</evidence>
<dbReference type="GO" id="GO:0071035">
    <property type="term" value="P:nuclear polyadenylation-dependent rRNA catabolic process"/>
    <property type="evidence" value="ECO:0007669"/>
    <property type="project" value="TreeGrafter"/>
</dbReference>
<comment type="similarity">
    <text evidence="3">Belongs to the RNase PH family.</text>
</comment>
<dbReference type="InterPro" id="IPR001247">
    <property type="entry name" value="ExoRNase_PH_dom1"/>
</dbReference>
<reference evidence="11" key="2">
    <citation type="submission" date="2016-04" db="EMBL/GenBank/DDBJ databases">
        <authorList>
            <person name="Guldener U."/>
            <person name="Guldener U."/>
        </authorList>
    </citation>
    <scope>NUCLEOTIDE SEQUENCE [LARGE SCALE GENOMIC DNA]</scope>
    <source>
        <strain evidence="11">UB2112</strain>
    </source>
</reference>
<dbReference type="SUPFAM" id="SSF54211">
    <property type="entry name" value="Ribosomal protein S5 domain 2-like"/>
    <property type="match status" value="1"/>
</dbReference>
<dbReference type="GO" id="GO:0000177">
    <property type="term" value="C:cytoplasmic exosome (RNase complex)"/>
    <property type="evidence" value="ECO:0007669"/>
    <property type="project" value="TreeGrafter"/>
</dbReference>
<sequence length="384" mass="41265">MAPHLLSRSQGDFFLRGLTADPPQRSDGRHLLAFRSLQIDTGIAAQANGSSQIILGGTEIFCGIKAEVRSFGDDSDDEDEEAEFQTQDDQELASESRKTGRIKCSVDYSRSLVHSFDNKLLDALSVSLSSMVNAAFSPRSCPLPLHQLLIIANEKYWTIYIDLLVNSLSGGNLFDAAFASIFAAFYDTRVPATRGVAFEAPATLDQEGNAVQGAFSNSTGDLDQMGIKGLLKKKPKNTASGSQRKVAGSSSKVVDFELEHSGEDGAALDGRHDLPLCITVNILPNSYLLDADVDEEACVGSRVQVLATRSSKVLSVRTEGTEEIPFKRVSEAIRIGSVQAARMADALLNQLARSSGLDEEEDADEAIQDEQVQASAPGSMEVDA</sequence>
<dbReference type="GO" id="GO:0034476">
    <property type="term" value="P:U5 snRNA 3'-end processing"/>
    <property type="evidence" value="ECO:0007669"/>
    <property type="project" value="TreeGrafter"/>
</dbReference>
<dbReference type="OrthoDB" id="272245at2759"/>
<dbReference type="EMBL" id="ULHB01000023">
    <property type="protein sequence ID" value="SYW77085.1"/>
    <property type="molecule type" value="Genomic_DNA"/>
</dbReference>
<keyword evidence="9" id="KW-0269">Exonuclease</keyword>
<dbReference type="GO" id="GO:0016075">
    <property type="term" value="P:rRNA catabolic process"/>
    <property type="evidence" value="ECO:0007669"/>
    <property type="project" value="TreeGrafter"/>
</dbReference>
<accession>A0A1K0H691</accession>
<keyword evidence="9" id="KW-0378">Hydrolase</keyword>
<evidence type="ECO:0000256" key="6">
    <source>
        <dbReference type="ARBA" id="ARBA00042523"/>
    </source>
</evidence>
<proteinExistence type="inferred from homology"/>
<dbReference type="PANTHER" id="PTHR11097:SF8">
    <property type="entry name" value="EXOSOME COMPLEX COMPONENT RRP42"/>
    <property type="match status" value="1"/>
</dbReference>
<dbReference type="AlphaFoldDB" id="A0A1K0H691"/>
<evidence type="ECO:0000256" key="2">
    <source>
        <dbReference type="ARBA" id="ARBA00004604"/>
    </source>
</evidence>
<protein>
    <recommendedName>
        <fullName evidence="6">Ribosomal RNA-processing protein 42</fullName>
    </recommendedName>
</protein>